<evidence type="ECO:0000313" key="2">
    <source>
        <dbReference type="EMBL" id="APU01266.1"/>
    </source>
</evidence>
<dbReference type="EMBL" id="KY290953">
    <property type="protein sequence ID" value="APU01266.1"/>
    <property type="molecule type" value="Genomic_DNA"/>
</dbReference>
<proteinExistence type="predicted"/>
<evidence type="ECO:0000313" key="3">
    <source>
        <dbReference type="Proteomes" id="UP000225772"/>
    </source>
</evidence>
<reference evidence="2 3" key="1">
    <citation type="journal article" date="2017" name="Sci. Rep.">
        <title>Characterization and diversity of phages infecting Aeromonas salmonicida subsp. salmonicida.</title>
        <authorList>
            <person name="Vincent A.T."/>
            <person name="Paquet V.E."/>
            <person name="Bernatchez A."/>
            <person name="Tremblay D.M."/>
            <person name="Moineau S."/>
            <person name="Charette S.J."/>
        </authorList>
    </citation>
    <scope>NUCLEOTIDE SEQUENCE [LARGE SCALE GENOMIC DNA]</scope>
</reference>
<name>A0A219YB86_9CAUD</name>
<feature type="domain" description="DUF7740" evidence="1">
    <location>
        <begin position="14"/>
        <end position="80"/>
    </location>
</feature>
<protein>
    <recommendedName>
        <fullName evidence="1">DUF7740 domain-containing protein</fullName>
    </recommendedName>
</protein>
<dbReference type="InterPro" id="IPR056642">
    <property type="entry name" value="DUF7740"/>
</dbReference>
<organism evidence="2 3">
    <name type="scientific">Aeromonas phage 51</name>
    <dbReference type="NCBI Taxonomy" id="1932901"/>
    <lineage>
        <taxon>Viruses</taxon>
        <taxon>Duplodnaviria</taxon>
        <taxon>Heunggongvirae</taxon>
        <taxon>Uroviricota</taxon>
        <taxon>Caudoviricetes</taxon>
        <taxon>Popoffvirus</taxon>
        <taxon>Popoffvirus pv56</taxon>
    </lineage>
</organism>
<dbReference type="Pfam" id="PF24886">
    <property type="entry name" value="DUF7740"/>
    <property type="match status" value="1"/>
</dbReference>
<dbReference type="Proteomes" id="UP000225772">
    <property type="component" value="Segment"/>
</dbReference>
<evidence type="ECO:0000259" key="1">
    <source>
        <dbReference type="Pfam" id="PF24886"/>
    </source>
</evidence>
<accession>A0A219YB86</accession>
<sequence length="91" mass="10137">MITTYTSRDAEACAYLSALVTVELCAEAHRKGKVNTAIRRCVNRQLPGLVEHKRVYLIFKGLAKQPFPAGCLHHLRRMLEEMAGGQVVLEG</sequence>